<evidence type="ECO:0000313" key="2">
    <source>
        <dbReference type="Proteomes" id="UP000318943"/>
    </source>
</evidence>
<proteinExistence type="predicted"/>
<keyword evidence="2" id="KW-1185">Reference proteome</keyword>
<evidence type="ECO:0008006" key="3">
    <source>
        <dbReference type="Google" id="ProtNLM"/>
    </source>
</evidence>
<accession>A0ABY3EJ67</accession>
<reference evidence="1 2" key="1">
    <citation type="submission" date="2019-05" db="EMBL/GenBank/DDBJ databases">
        <title>Whole genome sequence analysis of Cupriavidus campinensis S14E4C strain.</title>
        <authorList>
            <person name="Abbaszade G."/>
            <person name="Szabo A."/>
            <person name="Toumi M."/>
            <person name="Toth E."/>
        </authorList>
    </citation>
    <scope>NUCLEOTIDE SEQUENCE [LARGE SCALE GENOMIC DNA]</scope>
    <source>
        <strain evidence="1 2">S14E4C</strain>
    </source>
</reference>
<organism evidence="1 2">
    <name type="scientific">Cupriavidus campinensis</name>
    <dbReference type="NCBI Taxonomy" id="151783"/>
    <lineage>
        <taxon>Bacteria</taxon>
        <taxon>Pseudomonadati</taxon>
        <taxon>Pseudomonadota</taxon>
        <taxon>Betaproteobacteria</taxon>
        <taxon>Burkholderiales</taxon>
        <taxon>Burkholderiaceae</taxon>
        <taxon>Cupriavidus</taxon>
    </lineage>
</organism>
<comment type="caution">
    <text evidence="1">The sequence shown here is derived from an EMBL/GenBank/DDBJ whole genome shotgun (WGS) entry which is preliminary data.</text>
</comment>
<sequence>MGLVAIGAAMLGGCAVYPTPYGPAVAPAPVAVAPAPVYVGPPAVVVRPAPYYYGGHGYYGRRYYRGGW</sequence>
<evidence type="ECO:0000313" key="1">
    <source>
        <dbReference type="EMBL" id="TSP10940.1"/>
    </source>
</evidence>
<gene>
    <name evidence="1" type="ORF">FGG12_20770</name>
</gene>
<dbReference type="EMBL" id="VCIZ01000013">
    <property type="protein sequence ID" value="TSP10940.1"/>
    <property type="molecule type" value="Genomic_DNA"/>
</dbReference>
<protein>
    <recommendedName>
        <fullName evidence="3">Lipoprotein</fullName>
    </recommendedName>
</protein>
<dbReference type="Proteomes" id="UP000318943">
    <property type="component" value="Unassembled WGS sequence"/>
</dbReference>
<name>A0ABY3EJ67_9BURK</name>